<dbReference type="InterPro" id="IPR023198">
    <property type="entry name" value="PGP-like_dom2"/>
</dbReference>
<dbReference type="SUPFAM" id="SSF56784">
    <property type="entry name" value="HAD-like"/>
    <property type="match status" value="1"/>
</dbReference>
<dbReference type="Gene3D" id="3.40.50.1000">
    <property type="entry name" value="HAD superfamily/HAD-like"/>
    <property type="match status" value="1"/>
</dbReference>
<accession>A0ABQ2LL17</accession>
<reference evidence="2" key="1">
    <citation type="journal article" date="2019" name="Int. J. Syst. Evol. Microbiol.">
        <title>The Global Catalogue of Microorganisms (GCM) 10K type strain sequencing project: providing services to taxonomists for standard genome sequencing and annotation.</title>
        <authorList>
            <consortium name="The Broad Institute Genomics Platform"/>
            <consortium name="The Broad Institute Genome Sequencing Center for Infectious Disease"/>
            <person name="Wu L."/>
            <person name="Ma J."/>
        </authorList>
    </citation>
    <scope>NUCLEOTIDE SEQUENCE [LARGE SCALE GENOMIC DNA]</scope>
    <source>
        <strain evidence="2">CGMCC 4.7349</strain>
    </source>
</reference>
<dbReference type="NCBIfam" id="TIGR01509">
    <property type="entry name" value="HAD-SF-IA-v3"/>
    <property type="match status" value="1"/>
</dbReference>
<comment type="caution">
    <text evidence="1">The sequence shown here is derived from an EMBL/GenBank/DDBJ whole genome shotgun (WGS) entry which is preliminary data.</text>
</comment>
<dbReference type="PANTHER" id="PTHR18901:SF38">
    <property type="entry name" value="PSEUDOURIDINE-5'-PHOSPHATASE"/>
    <property type="match status" value="1"/>
</dbReference>
<dbReference type="InterPro" id="IPR036412">
    <property type="entry name" value="HAD-like_sf"/>
</dbReference>
<protein>
    <submittedName>
        <fullName evidence="1">Haloacid dehalogenase</fullName>
    </submittedName>
</protein>
<proteinExistence type="predicted"/>
<name>A0ABQ2LL17_9ACTN</name>
<evidence type="ECO:0000313" key="2">
    <source>
        <dbReference type="Proteomes" id="UP000656881"/>
    </source>
</evidence>
<dbReference type="Proteomes" id="UP000656881">
    <property type="component" value="Unassembled WGS sequence"/>
</dbReference>
<dbReference type="SFLD" id="SFLDS00003">
    <property type="entry name" value="Haloacid_Dehalogenase"/>
    <property type="match status" value="1"/>
</dbReference>
<dbReference type="InterPro" id="IPR006439">
    <property type="entry name" value="HAD-SF_hydro_IA"/>
</dbReference>
<sequence length="227" mass="24254">MSAIGCRAEHSPSQRLIILDFDGVLLDTERVAIEAWESVLDEAGVDLPDGIPAHADGTLARDSMDEALISALGQETARELWDRFERENQRRADEEPLPPAARSFLGHCLDKGHRLAVASSNSHIWVTGHLDRLGISSHFTSVTCADDTLPPKPAPDVYLAALRHDGSPRGGCPPHQALAVEDSFAGLASAHTAGVPAAWVTSQPAGTRPPVPVSHRVHALDELNSAL</sequence>
<dbReference type="PANTHER" id="PTHR18901">
    <property type="entry name" value="2-DEOXYGLUCOSE-6-PHOSPHATE PHOSPHATASE 2"/>
    <property type="match status" value="1"/>
</dbReference>
<organism evidence="1 2">
    <name type="scientific">Streptomyces lasiicapitis</name>
    <dbReference type="NCBI Taxonomy" id="1923961"/>
    <lineage>
        <taxon>Bacteria</taxon>
        <taxon>Bacillati</taxon>
        <taxon>Actinomycetota</taxon>
        <taxon>Actinomycetes</taxon>
        <taxon>Kitasatosporales</taxon>
        <taxon>Streptomycetaceae</taxon>
        <taxon>Streptomyces</taxon>
    </lineage>
</organism>
<dbReference type="InterPro" id="IPR023214">
    <property type="entry name" value="HAD_sf"/>
</dbReference>
<dbReference type="EMBL" id="BMNG01000003">
    <property type="protein sequence ID" value="GGO39049.1"/>
    <property type="molecule type" value="Genomic_DNA"/>
</dbReference>
<dbReference type="InterPro" id="IPR041492">
    <property type="entry name" value="HAD_2"/>
</dbReference>
<gene>
    <name evidence="1" type="ORF">GCM10012286_14930</name>
</gene>
<dbReference type="SFLD" id="SFLDG01129">
    <property type="entry name" value="C1.5:_HAD__Beta-PGM__Phosphata"/>
    <property type="match status" value="1"/>
</dbReference>
<evidence type="ECO:0000313" key="1">
    <source>
        <dbReference type="EMBL" id="GGO39049.1"/>
    </source>
</evidence>
<keyword evidence="2" id="KW-1185">Reference proteome</keyword>
<dbReference type="Pfam" id="PF13419">
    <property type="entry name" value="HAD_2"/>
    <property type="match status" value="1"/>
</dbReference>
<dbReference type="RefSeq" id="WP_189173298.1">
    <property type="nucleotide sequence ID" value="NZ_BMNG01000003.1"/>
</dbReference>
<dbReference type="Gene3D" id="1.10.150.240">
    <property type="entry name" value="Putative phosphatase, domain 2"/>
    <property type="match status" value="1"/>
</dbReference>